<evidence type="ECO:0000313" key="3">
    <source>
        <dbReference type="Proteomes" id="UP000547976"/>
    </source>
</evidence>
<protein>
    <recommendedName>
        <fullName evidence="1">2EXR domain-containing protein</fullName>
    </recommendedName>
</protein>
<feature type="domain" description="2EXR" evidence="1">
    <location>
        <begin position="19"/>
        <end position="118"/>
    </location>
</feature>
<dbReference type="GeneID" id="59321605"/>
<reference evidence="2 3" key="1">
    <citation type="submission" date="2020-05" db="EMBL/GenBank/DDBJ databases">
        <title>Identification and distribution of gene clusters putatively required for synthesis of sphingolipid metabolism inhibitors in phylogenetically diverse species of the filamentous fungus Fusarium.</title>
        <authorList>
            <person name="Kim H.-S."/>
            <person name="Busman M."/>
            <person name="Brown D.W."/>
            <person name="Divon H."/>
            <person name="Uhlig S."/>
            <person name="Proctor R.H."/>
        </authorList>
    </citation>
    <scope>NUCLEOTIDE SEQUENCE [LARGE SCALE GENOMIC DNA]</scope>
    <source>
        <strain evidence="2 3">NRRL 66333</strain>
    </source>
</reference>
<dbReference type="EMBL" id="JAAOAV010000117">
    <property type="protein sequence ID" value="KAF5597442.1"/>
    <property type="molecule type" value="Genomic_DNA"/>
</dbReference>
<evidence type="ECO:0000313" key="2">
    <source>
        <dbReference type="EMBL" id="KAF5597442.1"/>
    </source>
</evidence>
<proteinExistence type="predicted"/>
<dbReference type="Proteomes" id="UP000547976">
    <property type="component" value="Unassembled WGS sequence"/>
</dbReference>
<dbReference type="InterPro" id="IPR045518">
    <property type="entry name" value="2EXR"/>
</dbReference>
<evidence type="ECO:0000259" key="1">
    <source>
        <dbReference type="Pfam" id="PF20150"/>
    </source>
</evidence>
<organism evidence="2 3">
    <name type="scientific">Gibberella subglutinans</name>
    <name type="common">Fusarium subglutinans</name>
    <dbReference type="NCBI Taxonomy" id="42677"/>
    <lineage>
        <taxon>Eukaryota</taxon>
        <taxon>Fungi</taxon>
        <taxon>Dikarya</taxon>
        <taxon>Ascomycota</taxon>
        <taxon>Pezizomycotina</taxon>
        <taxon>Sordariomycetes</taxon>
        <taxon>Hypocreomycetidae</taxon>
        <taxon>Hypocreales</taxon>
        <taxon>Nectriaceae</taxon>
        <taxon>Fusarium</taxon>
        <taxon>Fusarium fujikuroi species complex</taxon>
    </lineage>
</organism>
<comment type="caution">
    <text evidence="2">The sequence shown here is derived from an EMBL/GenBank/DDBJ whole genome shotgun (WGS) entry which is preliminary data.</text>
</comment>
<keyword evidence="3" id="KW-1185">Reference proteome</keyword>
<name>A0A8H5PJ65_GIBSU</name>
<accession>A0A8H5PJ65</accession>
<gene>
    <name evidence="2" type="ORF">FSUBG_8475</name>
</gene>
<dbReference type="OrthoDB" id="3596450at2759"/>
<sequence length="374" mass="44756">MHYPSSNLSSFITYSTMANFSDLPREIRDMIWPLVLRDNHPGVHIFGHYDENKKGMAEGRSLMHGNLFSGILSEPSPDRYFNSLDKDRKNENISTYLIDGAMWNTCKESRLAIEKHFSQYEWPVDGLRRFLRRDTREWRPYPYWLVFQVPSTGYFEGGSPHYLTVFPRRDLFIFQFDKLDGIDWHFVGSRPTRGELRPSWRRLQHIAIEYDPQWGDEISASPFLWDRPNFSKLMDAAFELKDCEKLWFIDRTLKRRKNAPAFEERSECHETLNAFYARDRRFLEIDCGLTSHRRYWSFRRRRRPDDEKLKNWEYVKPVDDTSSRDGSSSIDFVRQLEESIREEHNNGNKIKTGCFSFRERKFHCNIGLLGWEEL</sequence>
<dbReference type="Pfam" id="PF20150">
    <property type="entry name" value="2EXR"/>
    <property type="match status" value="1"/>
</dbReference>
<dbReference type="AlphaFoldDB" id="A0A8H5PJ65"/>
<dbReference type="RefSeq" id="XP_036535967.1">
    <property type="nucleotide sequence ID" value="XM_036686887.1"/>
</dbReference>